<organism evidence="1 2">
    <name type="scientific">Nocardia thailandica</name>
    <dbReference type="NCBI Taxonomy" id="257275"/>
    <lineage>
        <taxon>Bacteria</taxon>
        <taxon>Bacillati</taxon>
        <taxon>Actinomycetota</taxon>
        <taxon>Actinomycetes</taxon>
        <taxon>Mycobacteriales</taxon>
        <taxon>Nocardiaceae</taxon>
        <taxon>Nocardia</taxon>
    </lineage>
</organism>
<keyword evidence="2" id="KW-1185">Reference proteome</keyword>
<reference evidence="1 2" key="1">
    <citation type="submission" date="2024-10" db="EMBL/GenBank/DDBJ databases">
        <title>The Natural Products Discovery Center: Release of the First 8490 Sequenced Strains for Exploring Actinobacteria Biosynthetic Diversity.</title>
        <authorList>
            <person name="Kalkreuter E."/>
            <person name="Kautsar S.A."/>
            <person name="Yang D."/>
            <person name="Bader C.D."/>
            <person name="Teijaro C.N."/>
            <person name="Fluegel L."/>
            <person name="Davis C.M."/>
            <person name="Simpson J.R."/>
            <person name="Lauterbach L."/>
            <person name="Steele A.D."/>
            <person name="Gui C."/>
            <person name="Meng S."/>
            <person name="Li G."/>
            <person name="Viehrig K."/>
            <person name="Ye F."/>
            <person name="Su P."/>
            <person name="Kiefer A.F."/>
            <person name="Nichols A."/>
            <person name="Cepeda A.J."/>
            <person name="Yan W."/>
            <person name="Fan B."/>
            <person name="Jiang Y."/>
            <person name="Adhikari A."/>
            <person name="Zheng C.-J."/>
            <person name="Schuster L."/>
            <person name="Cowan T.M."/>
            <person name="Smanski M.J."/>
            <person name="Chevrette M.G."/>
            <person name="De Carvalho L.P.S."/>
            <person name="Shen B."/>
        </authorList>
    </citation>
    <scope>NUCLEOTIDE SEQUENCE [LARGE SCALE GENOMIC DNA]</scope>
    <source>
        <strain evidence="1 2">NPDC004045</strain>
    </source>
</reference>
<sequence length="161" mass="18087">MFSILESRHGWICRKMLSPQEQNQWGLGQGAYVISKATGVITEHSSAALPVIAEEFDRTTEAGLPPQGCQIHPRVPPEPTYPKTRRIELTRMFEDQSRIGYRVALTFLQYPNEPPISQHIEITKNPVQVTPSDRVAATVTAWAHQRSRATGIWPQTGVIET</sequence>
<protein>
    <submittedName>
        <fullName evidence="1">Uncharacterized protein</fullName>
    </submittedName>
</protein>
<evidence type="ECO:0000313" key="1">
    <source>
        <dbReference type="EMBL" id="MFF0544771.1"/>
    </source>
</evidence>
<comment type="caution">
    <text evidence="1">The sequence shown here is derived from an EMBL/GenBank/DDBJ whole genome shotgun (WGS) entry which is preliminary data.</text>
</comment>
<gene>
    <name evidence="1" type="ORF">ACFYTF_18235</name>
</gene>
<name>A0ABW6PQS8_9NOCA</name>
<evidence type="ECO:0000313" key="2">
    <source>
        <dbReference type="Proteomes" id="UP001601444"/>
    </source>
</evidence>
<accession>A0ABW6PQS8</accession>
<dbReference type="RefSeq" id="WP_387701271.1">
    <property type="nucleotide sequence ID" value="NZ_JBIAMX010000010.1"/>
</dbReference>
<dbReference type="Proteomes" id="UP001601444">
    <property type="component" value="Unassembled WGS sequence"/>
</dbReference>
<dbReference type="EMBL" id="JBIAMX010000010">
    <property type="protein sequence ID" value="MFF0544771.1"/>
    <property type="molecule type" value="Genomic_DNA"/>
</dbReference>
<proteinExistence type="predicted"/>